<evidence type="ECO:0000313" key="1">
    <source>
        <dbReference type="EMBL" id="KAF1950140.1"/>
    </source>
</evidence>
<sequence>MTSLWDFLVNRPSEIYSQFYDILEHSDFSLTTWLSLGAAFQLLSSYWLPPRVSALLPLGWLAWRFLRSAYDMKRLDLTGKKGYNMGINSGRFSTVFEEPTGENRTETNDGVVLFVLSARYNHPFGKLAPGFAELDIIFKDMFREAEKNKAEYSYLGSSDILFDMSDKQSTTLVFLTYWKDLAGLQKFAECPAHRIGWDAFNANKYPYMGMMHECYHAPKGHWETIYHNMRPFGMADMSFVPKWKDGEEQRGEVKSGMLLTPKPKGSTLISRMKKVKGQGWDV</sequence>
<dbReference type="EMBL" id="ML977028">
    <property type="protein sequence ID" value="KAF1950140.1"/>
    <property type="molecule type" value="Genomic_DNA"/>
</dbReference>
<protein>
    <submittedName>
        <fullName evidence="1">Uncharacterized protein</fullName>
    </submittedName>
</protein>
<proteinExistence type="predicted"/>
<dbReference type="AlphaFoldDB" id="A0A6A5TCX9"/>
<keyword evidence="2" id="KW-1185">Reference proteome</keyword>
<evidence type="ECO:0000313" key="2">
    <source>
        <dbReference type="Proteomes" id="UP000800035"/>
    </source>
</evidence>
<dbReference type="InterPro" id="IPR025444">
    <property type="entry name" value="Monooxy_af470"/>
</dbReference>
<gene>
    <name evidence="1" type="ORF">CC80DRAFT_554600</name>
</gene>
<reference evidence="1" key="1">
    <citation type="journal article" date="2020" name="Stud. Mycol.">
        <title>101 Dothideomycetes genomes: a test case for predicting lifestyles and emergence of pathogens.</title>
        <authorList>
            <person name="Haridas S."/>
            <person name="Albert R."/>
            <person name="Binder M."/>
            <person name="Bloem J."/>
            <person name="Labutti K."/>
            <person name="Salamov A."/>
            <person name="Andreopoulos B."/>
            <person name="Baker S."/>
            <person name="Barry K."/>
            <person name="Bills G."/>
            <person name="Bluhm B."/>
            <person name="Cannon C."/>
            <person name="Castanera R."/>
            <person name="Culley D."/>
            <person name="Daum C."/>
            <person name="Ezra D."/>
            <person name="Gonzalez J."/>
            <person name="Henrissat B."/>
            <person name="Kuo A."/>
            <person name="Liang C."/>
            <person name="Lipzen A."/>
            <person name="Lutzoni F."/>
            <person name="Magnuson J."/>
            <person name="Mondo S."/>
            <person name="Nolan M."/>
            <person name="Ohm R."/>
            <person name="Pangilinan J."/>
            <person name="Park H.-J."/>
            <person name="Ramirez L."/>
            <person name="Alfaro M."/>
            <person name="Sun H."/>
            <person name="Tritt A."/>
            <person name="Yoshinaga Y."/>
            <person name="Zwiers L.-H."/>
            <person name="Turgeon B."/>
            <person name="Goodwin S."/>
            <person name="Spatafora J."/>
            <person name="Crous P."/>
            <person name="Grigoriev I."/>
        </authorList>
    </citation>
    <scope>NUCLEOTIDE SEQUENCE</scope>
    <source>
        <strain evidence="1">CBS 675.92</strain>
    </source>
</reference>
<accession>A0A6A5TCX9</accession>
<dbReference type="Pfam" id="PF13826">
    <property type="entry name" value="Monooxy_af470-like"/>
    <property type="match status" value="1"/>
</dbReference>
<organism evidence="1 2">
    <name type="scientific">Byssothecium circinans</name>
    <dbReference type="NCBI Taxonomy" id="147558"/>
    <lineage>
        <taxon>Eukaryota</taxon>
        <taxon>Fungi</taxon>
        <taxon>Dikarya</taxon>
        <taxon>Ascomycota</taxon>
        <taxon>Pezizomycotina</taxon>
        <taxon>Dothideomycetes</taxon>
        <taxon>Pleosporomycetidae</taxon>
        <taxon>Pleosporales</taxon>
        <taxon>Massarineae</taxon>
        <taxon>Massarinaceae</taxon>
        <taxon>Byssothecium</taxon>
    </lineage>
</organism>
<dbReference type="OrthoDB" id="3202396at2759"/>
<name>A0A6A5TCX9_9PLEO</name>
<dbReference type="Proteomes" id="UP000800035">
    <property type="component" value="Unassembled WGS sequence"/>
</dbReference>